<dbReference type="Gene3D" id="1.25.40.10">
    <property type="entry name" value="Tetratricopeptide repeat domain"/>
    <property type="match status" value="1"/>
</dbReference>
<dbReference type="AlphaFoldDB" id="A0A934K9R2"/>
<name>A0A934K9R2_9BACT</name>
<sequence>MLEQRIRQCCMTYEEFVQHAEAFARDNHESGTLSLRHLQRLISGRTHGALRPATARLLERLFGEPIATLLAPPSAITDEDENPAAKLRQLLDAARRVDRSTITLLHQQLDAIRRLDRQLGAIVIRDELDAKIRQVHRLATHSLAPGTREPLAGLLSEMHTLAGWQALDLGDVPNSWQHYEHSRAAAAQSDSIPHESHAAAEQAFVLIDTRATSDAIELLDETRRHAHASSPRVLRAWLAAAHGEALAAHGDQTASLRAFDEAAELLPSELADERPYVALDPVHLARWRGHALARCGHPDATTVLTGALNQLDPSFVRAETALRVDLATALEANGDRDGARIHANHAARLAAQVGSARQRRRITNLLDDLFQGVSGRRPAVIA</sequence>
<evidence type="ECO:0000313" key="1">
    <source>
        <dbReference type="EMBL" id="MBJ7603117.1"/>
    </source>
</evidence>
<gene>
    <name evidence="1" type="ORF">JF888_08015</name>
</gene>
<proteinExistence type="predicted"/>
<evidence type="ECO:0000313" key="2">
    <source>
        <dbReference type="Proteomes" id="UP000620075"/>
    </source>
</evidence>
<dbReference type="Proteomes" id="UP000620075">
    <property type="component" value="Unassembled WGS sequence"/>
</dbReference>
<dbReference type="SUPFAM" id="SSF48452">
    <property type="entry name" value="TPR-like"/>
    <property type="match status" value="1"/>
</dbReference>
<dbReference type="InterPro" id="IPR011990">
    <property type="entry name" value="TPR-like_helical_dom_sf"/>
</dbReference>
<accession>A0A934K9R2</accession>
<protein>
    <submittedName>
        <fullName evidence="1">Uncharacterized protein</fullName>
    </submittedName>
</protein>
<reference evidence="1 2" key="1">
    <citation type="submission" date="2020-10" db="EMBL/GenBank/DDBJ databases">
        <title>Ca. Dormibacterota MAGs.</title>
        <authorList>
            <person name="Montgomery K."/>
        </authorList>
    </citation>
    <scope>NUCLEOTIDE SEQUENCE [LARGE SCALE GENOMIC DNA]</scope>
    <source>
        <strain evidence="1">SC8811_S16_3</strain>
    </source>
</reference>
<dbReference type="EMBL" id="JAEKNQ010000032">
    <property type="protein sequence ID" value="MBJ7603117.1"/>
    <property type="molecule type" value="Genomic_DNA"/>
</dbReference>
<organism evidence="1 2">
    <name type="scientific">Candidatus Dormiibacter inghamiae</name>
    <dbReference type="NCBI Taxonomy" id="3127013"/>
    <lineage>
        <taxon>Bacteria</taxon>
        <taxon>Bacillati</taxon>
        <taxon>Candidatus Dormiibacterota</taxon>
        <taxon>Candidatus Dormibacteria</taxon>
        <taxon>Candidatus Dormibacterales</taxon>
        <taxon>Candidatus Dormibacteraceae</taxon>
        <taxon>Candidatus Dormiibacter</taxon>
    </lineage>
</organism>
<comment type="caution">
    <text evidence="1">The sequence shown here is derived from an EMBL/GenBank/DDBJ whole genome shotgun (WGS) entry which is preliminary data.</text>
</comment>